<evidence type="ECO:0000313" key="2">
    <source>
        <dbReference type="Proteomes" id="UP000045840"/>
    </source>
</evidence>
<evidence type="ECO:0000313" key="1">
    <source>
        <dbReference type="EMBL" id="CNI68328.1"/>
    </source>
</evidence>
<organism evidence="1 2">
    <name type="scientific">Yersinia pekkanenii</name>
    <dbReference type="NCBI Taxonomy" id="1288385"/>
    <lineage>
        <taxon>Bacteria</taxon>
        <taxon>Pseudomonadati</taxon>
        <taxon>Pseudomonadota</taxon>
        <taxon>Gammaproteobacteria</taxon>
        <taxon>Enterobacterales</taxon>
        <taxon>Yersiniaceae</taxon>
        <taxon>Yersinia</taxon>
    </lineage>
</organism>
<reference evidence="2" key="1">
    <citation type="submission" date="2015-03" db="EMBL/GenBank/DDBJ databases">
        <authorList>
            <consortium name="Pathogen Informatics"/>
        </authorList>
    </citation>
    <scope>NUCLEOTIDE SEQUENCE [LARGE SCALE GENOMIC DNA]</scope>
    <source>
        <strain evidence="2">A125KOH2</strain>
    </source>
</reference>
<accession>A0A0T9RKD1</accession>
<gene>
    <name evidence="1" type="ORF">ERS008529_04669</name>
</gene>
<dbReference type="OrthoDB" id="9907286at2"/>
<protein>
    <submittedName>
        <fullName evidence="1">Uncharacterized protein</fullName>
    </submittedName>
</protein>
<dbReference type="Proteomes" id="UP000045840">
    <property type="component" value="Unassembled WGS sequence"/>
</dbReference>
<dbReference type="AlphaFoldDB" id="A0A0T9RKD1"/>
<dbReference type="EMBL" id="CQAZ01000100">
    <property type="protein sequence ID" value="CNI68328.1"/>
    <property type="molecule type" value="Genomic_DNA"/>
</dbReference>
<proteinExistence type="predicted"/>
<sequence>MTKKELKWWHNHWLVNARACRVAGSKRSAANYLTCAAAKRRIYQMDASVSIELREAA</sequence>
<dbReference type="RefSeq" id="WP_155409042.1">
    <property type="nucleotide sequence ID" value="NZ_CQAZ01000100.1"/>
</dbReference>
<name>A0A0T9RKD1_9GAMM</name>